<proteinExistence type="predicted"/>
<accession>A0ABW7N877</accession>
<keyword evidence="4" id="KW-1185">Reference proteome</keyword>
<dbReference type="EMBL" id="JBIPKE010000016">
    <property type="protein sequence ID" value="MFH6983815.1"/>
    <property type="molecule type" value="Genomic_DNA"/>
</dbReference>
<evidence type="ECO:0000313" key="3">
    <source>
        <dbReference type="EMBL" id="MFH6983815.1"/>
    </source>
</evidence>
<evidence type="ECO:0000256" key="1">
    <source>
        <dbReference type="ARBA" id="ARBA00022729"/>
    </source>
</evidence>
<comment type="caution">
    <text evidence="3">The sequence shown here is derived from an EMBL/GenBank/DDBJ whole genome shotgun (WGS) entry which is preliminary data.</text>
</comment>
<keyword evidence="1" id="KW-0732">Signal</keyword>
<name>A0ABW7N877_9BACT</name>
<organism evidence="3 4">
    <name type="scientific">Marinoscillum luteum</name>
    <dbReference type="NCBI Taxonomy" id="861051"/>
    <lineage>
        <taxon>Bacteria</taxon>
        <taxon>Pseudomonadati</taxon>
        <taxon>Bacteroidota</taxon>
        <taxon>Cytophagia</taxon>
        <taxon>Cytophagales</taxon>
        <taxon>Reichenbachiellaceae</taxon>
        <taxon>Marinoscillum</taxon>
    </lineage>
</organism>
<dbReference type="Proteomes" id="UP001610063">
    <property type="component" value="Unassembled WGS sequence"/>
</dbReference>
<gene>
    <name evidence="3" type="ORF">ACHKAR_10205</name>
</gene>
<feature type="domain" description="SbsA Ig-like" evidence="2">
    <location>
        <begin position="33"/>
        <end position="132"/>
    </location>
</feature>
<reference evidence="3 4" key="1">
    <citation type="journal article" date="2013" name="Int. J. Syst. Evol. Microbiol.">
        <title>Marinoscillum luteum sp. nov., isolated from marine sediment.</title>
        <authorList>
            <person name="Cha I.T."/>
            <person name="Park S.J."/>
            <person name="Kim S.J."/>
            <person name="Kim J.G."/>
            <person name="Jung M.Y."/>
            <person name="Shin K.S."/>
            <person name="Kwon K.K."/>
            <person name="Yang S.H."/>
            <person name="Seo Y.S."/>
            <person name="Rhee S.K."/>
        </authorList>
    </citation>
    <scope>NUCLEOTIDE SEQUENCE [LARGE SCALE GENOMIC DNA]</scope>
    <source>
        <strain evidence="3 4">KCTC 23939</strain>
    </source>
</reference>
<evidence type="ECO:0000313" key="4">
    <source>
        <dbReference type="Proteomes" id="UP001610063"/>
    </source>
</evidence>
<sequence length="568" mass="64457">MKQLLSIFIIMIVLDLFLHSCANPITPTGGPKDTIPPSLISSLPLDQSLRFKEQSIEMTFDEFINADKLKQNLVITPITEVKYKTLVKKQTIWINFEEPFEDSTTYTLNFFDGITDITERNPAENLVIAFSTGDYIDSLSIFGTVADLFTGTIPKKITIGLYKLSDTLDFKSIKPTYFTTSTDEGTFKIQNIKANPYRLMAFEDANKNLLFDPASEQYGFLSDTLRLTETSADSLHIPMVNINAANLKLISARPSGRYFEIRYTKPINHYTLSTADSTYLPSTIVGEKETIRVYKTETVIDSVQTFISVTDSLKNERTDTVYVKFRESTRKADEYKVTLSPKSNTSVFPHQRYTIEFNKPSKLIKDNFLSIPIDTITTLDFKPQKVQFNHNFTSLTFNLDLTAAHFRDSLTHYLTNHPLDSTALDSVQASINQKIASISKDQFTLSITPQSFVSCEQDTSVNITQNYKFGKNENVGIIRVKLATTAPSYFVQIINKQTPVKSIRSCTECVFTEIPPGNYWVRVLVDSNNDGQWSPGNILTNTEPESVIYFKEETTLRANWDIELNYSF</sequence>
<dbReference type="InterPro" id="IPR032812">
    <property type="entry name" value="SbsA_Ig"/>
</dbReference>
<dbReference type="RefSeq" id="WP_395417347.1">
    <property type="nucleotide sequence ID" value="NZ_JBIPKE010000016.1"/>
</dbReference>
<dbReference type="Pfam" id="PF13205">
    <property type="entry name" value="Big_5"/>
    <property type="match status" value="1"/>
</dbReference>
<evidence type="ECO:0000259" key="2">
    <source>
        <dbReference type="Pfam" id="PF13205"/>
    </source>
</evidence>
<protein>
    <submittedName>
        <fullName evidence="3">Ig-like domain-containing protein</fullName>
    </submittedName>
</protein>